<dbReference type="RefSeq" id="WP_057806825.1">
    <property type="nucleotide sequence ID" value="NZ_BJYP01000029.1"/>
</dbReference>
<dbReference type="PANTHER" id="PTHR12526:SF629">
    <property type="entry name" value="TEICHURONIC ACID BIOSYNTHESIS GLYCOSYLTRANSFERASE TUAH-RELATED"/>
    <property type="match status" value="1"/>
</dbReference>
<evidence type="ECO:0000256" key="1">
    <source>
        <dbReference type="ARBA" id="ARBA00022676"/>
    </source>
</evidence>
<accession>A0A0R2K6P4</accession>
<dbReference type="Proteomes" id="UP000051749">
    <property type="component" value="Unassembled WGS sequence"/>
</dbReference>
<gene>
    <name evidence="4" type="ORF">IV87_GL000512</name>
    <name evidence="5" type="ORF">SAMN04487973_11421</name>
</gene>
<keyword evidence="7" id="KW-1185">Reference proteome</keyword>
<evidence type="ECO:0000313" key="4">
    <source>
        <dbReference type="EMBL" id="KRN82135.1"/>
    </source>
</evidence>
<sequence>MYYFLSERIAQHPSGIEHAQIKRLRLFEENHVQAKIFTNAYDRFFHYNASQNGLNDTEILNLFDWLQHTETYHGKKFMVTNVERPGNCDQIIHDGENINYIINKQIILKVIPFSFDSNQVSEVHYLDFSGHIVQKDFYDTRGFLSFSQFMDQNGGGVVTEIMYTVNHQPAVEISYRHQGNQYPVTLYRVLNYAGNDWYFDNMNQLIRFVLDELNLIHPKQPNTLLADLDYVYDRPMTWLTTKMRKFLVWHNIHTTDPTDLNSAIYANYEFELKNAASFDGLIVPTKKQAADIKSRFNPIFPIITLPFGYVNSKQNKAPKINSFDRITHKIIAIARIHEQKNLPDMIAAFNLIQQAIPDATLDIWGYSNDQKLFKFLQNQINDLHLTKKIALKGYTRNLNAVYDTAQLMLLTSRYEGYGLAVVEALSHGVPVISYQINYGPEEIIKSKFDGSIVPQGDYQEMAKVAISYLKNPDLLIQMSQNAYKIRQTYSTDQVWQEWKNSLVIQ</sequence>
<comment type="caution">
    <text evidence="4">The sequence shown here is derived from an EMBL/GenBank/DDBJ whole genome shotgun (WGS) entry which is preliminary data.</text>
</comment>
<dbReference type="Pfam" id="PF00534">
    <property type="entry name" value="Glycos_transf_1"/>
    <property type="match status" value="1"/>
</dbReference>
<dbReference type="PATRIC" id="fig|319653.3.peg.522"/>
<protein>
    <submittedName>
        <fullName evidence="4">Glycosyltransferase</fullName>
    </submittedName>
    <submittedName>
        <fullName evidence="5">Poly(Glycerol-phosphate) alpha-glucosyltransferase</fullName>
    </submittedName>
</protein>
<dbReference type="EMBL" id="JQBY01000014">
    <property type="protein sequence ID" value="KRN82135.1"/>
    <property type="molecule type" value="Genomic_DNA"/>
</dbReference>
<reference evidence="4 6" key="1">
    <citation type="journal article" date="2015" name="Genome Announc.">
        <title>Expanding the biotechnology potential of lactobacilli through comparative genomics of 213 strains and associated genera.</title>
        <authorList>
            <person name="Sun Z."/>
            <person name="Harris H.M."/>
            <person name="McCann A."/>
            <person name="Guo C."/>
            <person name="Argimon S."/>
            <person name="Zhang W."/>
            <person name="Yang X."/>
            <person name="Jeffery I.B."/>
            <person name="Cooney J.C."/>
            <person name="Kagawa T.F."/>
            <person name="Liu W."/>
            <person name="Song Y."/>
            <person name="Salvetti E."/>
            <person name="Wrobel A."/>
            <person name="Rasinkangas P."/>
            <person name="Parkhill J."/>
            <person name="Rea M.C."/>
            <person name="O'Sullivan O."/>
            <person name="Ritari J."/>
            <person name="Douillard F.P."/>
            <person name="Paul Ross R."/>
            <person name="Yang R."/>
            <person name="Briner A.E."/>
            <person name="Felis G.E."/>
            <person name="de Vos W.M."/>
            <person name="Barrangou R."/>
            <person name="Klaenhammer T.R."/>
            <person name="Caufield P.W."/>
            <person name="Cui Y."/>
            <person name="Zhang H."/>
            <person name="O'Toole P.W."/>
        </authorList>
    </citation>
    <scope>NUCLEOTIDE SEQUENCE [LARGE SCALE GENOMIC DNA]</scope>
    <source>
        <strain evidence="4 6">DSM 22301</strain>
    </source>
</reference>
<evidence type="ECO:0000313" key="6">
    <source>
        <dbReference type="Proteomes" id="UP000051749"/>
    </source>
</evidence>
<feature type="domain" description="Glycosyl transferase family 1" evidence="3">
    <location>
        <begin position="323"/>
        <end position="484"/>
    </location>
</feature>
<organism evidence="4 6">
    <name type="scientific">Pediococcus ethanolidurans</name>
    <dbReference type="NCBI Taxonomy" id="319653"/>
    <lineage>
        <taxon>Bacteria</taxon>
        <taxon>Bacillati</taxon>
        <taxon>Bacillota</taxon>
        <taxon>Bacilli</taxon>
        <taxon>Lactobacillales</taxon>
        <taxon>Lactobacillaceae</taxon>
        <taxon>Pediococcus</taxon>
    </lineage>
</organism>
<dbReference type="SUPFAM" id="SSF53756">
    <property type="entry name" value="UDP-Glycosyltransferase/glycogen phosphorylase"/>
    <property type="match status" value="1"/>
</dbReference>
<keyword evidence="1" id="KW-0328">Glycosyltransferase</keyword>
<dbReference type="GeneID" id="76043880"/>
<keyword evidence="2 4" id="KW-0808">Transferase</keyword>
<dbReference type="EMBL" id="FOGK01000014">
    <property type="protein sequence ID" value="SER72417.1"/>
    <property type="molecule type" value="Genomic_DNA"/>
</dbReference>
<evidence type="ECO:0000313" key="5">
    <source>
        <dbReference type="EMBL" id="SER72417.1"/>
    </source>
</evidence>
<proteinExistence type="predicted"/>
<evidence type="ECO:0000256" key="2">
    <source>
        <dbReference type="ARBA" id="ARBA00022679"/>
    </source>
</evidence>
<evidence type="ECO:0000313" key="7">
    <source>
        <dbReference type="Proteomes" id="UP000182818"/>
    </source>
</evidence>
<dbReference type="InterPro" id="IPR001296">
    <property type="entry name" value="Glyco_trans_1"/>
</dbReference>
<dbReference type="AlphaFoldDB" id="A0A0R2K6P4"/>
<dbReference type="Gene3D" id="3.40.50.2000">
    <property type="entry name" value="Glycogen Phosphorylase B"/>
    <property type="match status" value="3"/>
</dbReference>
<dbReference type="GO" id="GO:0016757">
    <property type="term" value="F:glycosyltransferase activity"/>
    <property type="evidence" value="ECO:0007669"/>
    <property type="project" value="UniProtKB-KW"/>
</dbReference>
<dbReference type="STRING" id="319653.SAMN04487973_11421"/>
<evidence type="ECO:0000259" key="3">
    <source>
        <dbReference type="Pfam" id="PF00534"/>
    </source>
</evidence>
<dbReference type="PANTHER" id="PTHR12526">
    <property type="entry name" value="GLYCOSYLTRANSFERASE"/>
    <property type="match status" value="1"/>
</dbReference>
<dbReference type="Proteomes" id="UP000182818">
    <property type="component" value="Unassembled WGS sequence"/>
</dbReference>
<reference evidence="5 7" key="2">
    <citation type="submission" date="2016-10" db="EMBL/GenBank/DDBJ databases">
        <authorList>
            <person name="Varghese N."/>
            <person name="Submissions S."/>
        </authorList>
    </citation>
    <scope>NUCLEOTIDE SEQUENCE [LARGE SCALE GENOMIC DNA]</scope>
    <source>
        <strain evidence="5 7">CGMCC 1.3889</strain>
    </source>
</reference>
<name>A0A0R2K6P4_9LACO</name>